<evidence type="ECO:0000313" key="2">
    <source>
        <dbReference type="Proteomes" id="UP000186309"/>
    </source>
</evidence>
<evidence type="ECO:0008006" key="3">
    <source>
        <dbReference type="Google" id="ProtNLM"/>
    </source>
</evidence>
<organism evidence="1 2">
    <name type="scientific">Paludisphaera borealis</name>
    <dbReference type="NCBI Taxonomy" id="1387353"/>
    <lineage>
        <taxon>Bacteria</taxon>
        <taxon>Pseudomonadati</taxon>
        <taxon>Planctomycetota</taxon>
        <taxon>Planctomycetia</taxon>
        <taxon>Isosphaerales</taxon>
        <taxon>Isosphaeraceae</taxon>
        <taxon>Paludisphaera</taxon>
    </lineage>
</organism>
<name>A0A1U7CMK0_9BACT</name>
<reference evidence="2" key="1">
    <citation type="submission" date="2016-12" db="EMBL/GenBank/DDBJ databases">
        <title>Comparative genomics of four Isosphaeraceae planctomycetes: a common pool of plasmids and glycoside hydrolase genes.</title>
        <authorList>
            <person name="Ivanova A."/>
        </authorList>
    </citation>
    <scope>NUCLEOTIDE SEQUENCE [LARGE SCALE GENOMIC DNA]</scope>
    <source>
        <strain evidence="2">PX4</strain>
    </source>
</reference>
<proteinExistence type="predicted"/>
<dbReference type="AlphaFoldDB" id="A0A1U7CMK0"/>
<sequence length="87" mass="9691">MPRIRTLDVETQVPLPVGYEGVRIDAGYRIDLKVARVILVEIKAVSAIAPIHKAQLLSYLKLSGLKVGLLLNFNVVHLRDGLTRMIM</sequence>
<protein>
    <recommendedName>
        <fullName evidence="3">GxxExxY protein</fullName>
    </recommendedName>
</protein>
<dbReference type="InterPro" id="IPR026350">
    <property type="entry name" value="GxxExxY"/>
</dbReference>
<dbReference type="Proteomes" id="UP000186309">
    <property type="component" value="Chromosome"/>
</dbReference>
<dbReference type="Pfam" id="PF13366">
    <property type="entry name" value="PDDEXK_3"/>
    <property type="match status" value="1"/>
</dbReference>
<accession>A0A1U7CMK0</accession>
<dbReference type="EMBL" id="CP019082">
    <property type="protein sequence ID" value="APW60147.1"/>
    <property type="molecule type" value="Genomic_DNA"/>
</dbReference>
<dbReference type="STRING" id="1387353.BSF38_01613"/>
<dbReference type="NCBIfam" id="TIGR04256">
    <property type="entry name" value="GxxExxY"/>
    <property type="match status" value="1"/>
</dbReference>
<keyword evidence="2" id="KW-1185">Reference proteome</keyword>
<evidence type="ECO:0000313" key="1">
    <source>
        <dbReference type="EMBL" id="APW60147.1"/>
    </source>
</evidence>
<dbReference type="KEGG" id="pbor:BSF38_01613"/>
<gene>
    <name evidence="1" type="ORF">BSF38_01613</name>
</gene>